<keyword evidence="3 12" id="KW-0812">Transmembrane</keyword>
<evidence type="ECO:0000256" key="4">
    <source>
        <dbReference type="ARBA" id="ARBA00022989"/>
    </source>
</evidence>
<evidence type="ECO:0000256" key="11">
    <source>
        <dbReference type="ARBA" id="ARBA00073564"/>
    </source>
</evidence>
<evidence type="ECO:0000256" key="12">
    <source>
        <dbReference type="RuleBase" id="RU000688"/>
    </source>
</evidence>
<gene>
    <name evidence="15" type="primary">Xcr1</name>
    <name evidence="15" type="ORF">FOF47_R14001</name>
</gene>
<dbReference type="Pfam" id="PF00001">
    <property type="entry name" value="7tm_1"/>
    <property type="match status" value="1"/>
</dbReference>
<comment type="function">
    <text evidence="10">Receptor for CCL19 and chemerin/RARRES2. Does not appear to be a signaling receptor, but may have a role in modulating chemokine-triggered immune responses by capturing and internalizing CCL19 or by presenting RARRES2 ligand to CMKLR1, a functional signaling receptor. Plays a critical role for the development of Th2 responses.</text>
</comment>
<comment type="similarity">
    <text evidence="12">Belongs to the G-protein coupled receptor 1 family.</text>
</comment>
<evidence type="ECO:0000256" key="8">
    <source>
        <dbReference type="ARBA" id="ARBA00023170"/>
    </source>
</evidence>
<evidence type="ECO:0000256" key="5">
    <source>
        <dbReference type="ARBA" id="ARBA00023040"/>
    </source>
</evidence>
<keyword evidence="2" id="KW-1003">Cell membrane</keyword>
<dbReference type="GO" id="GO:0009897">
    <property type="term" value="C:external side of plasma membrane"/>
    <property type="evidence" value="ECO:0007669"/>
    <property type="project" value="TreeGrafter"/>
</dbReference>
<comment type="caution">
    <text evidence="15">The sequence shown here is derived from an EMBL/GenBank/DDBJ whole genome shotgun (WGS) entry which is preliminary data.</text>
</comment>
<dbReference type="AlphaFoldDB" id="A0A6G1AHT0"/>
<keyword evidence="8 12" id="KW-0675">Receptor</keyword>
<dbReference type="PANTHER" id="PTHR10489">
    <property type="entry name" value="CELL ADHESION MOLECULE"/>
    <property type="match status" value="1"/>
</dbReference>
<keyword evidence="6 13" id="KW-0472">Membrane</keyword>
<dbReference type="Proteomes" id="UP000475037">
    <property type="component" value="Unassembled WGS sequence"/>
</dbReference>
<protein>
    <recommendedName>
        <fullName evidence="11">Chemokine C-C motif receptor-like 2</fullName>
    </recommendedName>
</protein>
<feature type="transmembrane region" description="Helical" evidence="13">
    <location>
        <begin position="147"/>
        <end position="167"/>
    </location>
</feature>
<feature type="transmembrane region" description="Helical" evidence="13">
    <location>
        <begin position="69"/>
        <end position="89"/>
    </location>
</feature>
<evidence type="ECO:0000313" key="16">
    <source>
        <dbReference type="Proteomes" id="UP000475037"/>
    </source>
</evidence>
<evidence type="ECO:0000256" key="13">
    <source>
        <dbReference type="SAM" id="Phobius"/>
    </source>
</evidence>
<evidence type="ECO:0000256" key="3">
    <source>
        <dbReference type="ARBA" id="ARBA00022692"/>
    </source>
</evidence>
<dbReference type="GO" id="GO:0006955">
    <property type="term" value="P:immune response"/>
    <property type="evidence" value="ECO:0007669"/>
    <property type="project" value="TreeGrafter"/>
</dbReference>
<evidence type="ECO:0000256" key="1">
    <source>
        <dbReference type="ARBA" id="ARBA00004651"/>
    </source>
</evidence>
<evidence type="ECO:0000256" key="9">
    <source>
        <dbReference type="ARBA" id="ARBA00023224"/>
    </source>
</evidence>
<dbReference type="GO" id="GO:0016493">
    <property type="term" value="F:C-C chemokine receptor activity"/>
    <property type="evidence" value="ECO:0007669"/>
    <property type="project" value="TreeGrafter"/>
</dbReference>
<feature type="transmembrane region" description="Helical" evidence="13">
    <location>
        <begin position="104"/>
        <end position="126"/>
    </location>
</feature>
<evidence type="ECO:0000256" key="2">
    <source>
        <dbReference type="ARBA" id="ARBA00022475"/>
    </source>
</evidence>
<dbReference type="FunFam" id="1.20.1070.10:FF:000130">
    <property type="entry name" value="Chemokine (C-C motif) receptor 2"/>
    <property type="match status" value="1"/>
</dbReference>
<dbReference type="InterPro" id="IPR000276">
    <property type="entry name" value="GPCR_Rhodpsn"/>
</dbReference>
<name>A0A6G1AHT0_CROCR</name>
<feature type="non-terminal residue" evidence="15">
    <location>
        <position position="298"/>
    </location>
</feature>
<keyword evidence="5 12" id="KW-0297">G-protein coupled receptor</keyword>
<evidence type="ECO:0000256" key="10">
    <source>
        <dbReference type="ARBA" id="ARBA00053413"/>
    </source>
</evidence>
<evidence type="ECO:0000256" key="6">
    <source>
        <dbReference type="ARBA" id="ARBA00023136"/>
    </source>
</evidence>
<feature type="transmembrane region" description="Helical" evidence="13">
    <location>
        <begin position="36"/>
        <end position="57"/>
    </location>
</feature>
<dbReference type="PRINTS" id="PR00237">
    <property type="entry name" value="GPCRRHODOPSN"/>
</dbReference>
<dbReference type="PANTHER" id="PTHR10489:SF730">
    <property type="entry name" value="CHEMOKINE XC RECEPTOR 1"/>
    <property type="match status" value="1"/>
</dbReference>
<evidence type="ECO:0000256" key="7">
    <source>
        <dbReference type="ARBA" id="ARBA00023157"/>
    </source>
</evidence>
<keyword evidence="4 13" id="KW-1133">Transmembrane helix</keyword>
<dbReference type="PROSITE" id="PS50262">
    <property type="entry name" value="G_PROTEIN_RECEP_F1_2"/>
    <property type="match status" value="1"/>
</dbReference>
<comment type="subcellular location">
    <subcellularLocation>
        <location evidence="1">Cell membrane</location>
        <topology evidence="1">Multi-pass membrane protein</topology>
    </subcellularLocation>
</comment>
<feature type="domain" description="G-protein coupled receptors family 1 profile" evidence="14">
    <location>
        <begin position="48"/>
        <end position="289"/>
    </location>
</feature>
<dbReference type="InterPro" id="IPR017452">
    <property type="entry name" value="GPCR_Rhodpsn_7TM"/>
</dbReference>
<feature type="transmembrane region" description="Helical" evidence="13">
    <location>
        <begin position="269"/>
        <end position="292"/>
    </location>
</feature>
<dbReference type="PROSITE" id="PS00237">
    <property type="entry name" value="G_PROTEIN_RECEP_F1_1"/>
    <property type="match status" value="1"/>
</dbReference>
<dbReference type="SUPFAM" id="SSF81321">
    <property type="entry name" value="Family A G protein-coupled receptor-like"/>
    <property type="match status" value="1"/>
</dbReference>
<proteinExistence type="inferred from homology"/>
<accession>A0A6G1AHT0</accession>
<dbReference type="Gene3D" id="1.20.1070.10">
    <property type="entry name" value="Rhodopsin 7-helix transmembrane proteins"/>
    <property type="match status" value="1"/>
</dbReference>
<sequence length="298" mass="34785">MEPTGIPESTTLFDYDHESFLCENKNFTFATFSTTILYLLVFFLSLVGNSLVLWVLVKYESLESLTNVFILNLCLSDLAFSCLLPVWALEYHWGWVLGDFSCKLFTMIFSISLYSSIFFLTIMTVHRYMSVVRPLSSMRVHTLQCRVLATIAVWATSILFSVTDTIFHKVFQSPSYCDYLELRWFLASVYQHNIIFLLSVAIILFCYVEILRTLFRSRSKRHHRTVRLIFTIVTAYFLSWAPYNLILFLQTLLKLRVIQSCMFSQQLGYALLICRGIAFSHCCFNPVLYVFVGVKFRR</sequence>
<keyword evidence="7" id="KW-1015">Disulfide bond</keyword>
<dbReference type="GO" id="GO:0060326">
    <property type="term" value="P:cell chemotaxis"/>
    <property type="evidence" value="ECO:0007669"/>
    <property type="project" value="TreeGrafter"/>
</dbReference>
<dbReference type="InterPro" id="IPR005393">
    <property type="entry name" value="Chemokine_XCR1"/>
</dbReference>
<dbReference type="PRINTS" id="PR01568">
    <property type="entry name" value="LYMPHOTACTNR"/>
</dbReference>
<dbReference type="InterPro" id="IPR050119">
    <property type="entry name" value="CCR1-9-like"/>
</dbReference>
<reference evidence="15 16" key="1">
    <citation type="submission" date="2019-11" db="EMBL/GenBank/DDBJ databases">
        <authorList>
            <person name="Yang C."/>
            <person name="Li F."/>
        </authorList>
    </citation>
    <scope>NUCLEOTIDE SEQUENCE [LARGE SCALE GENOMIC DNA]</scope>
    <source>
        <strain evidence="15">KB4526</strain>
        <tissue evidence="15">Muscle</tissue>
    </source>
</reference>
<keyword evidence="9 12" id="KW-0807">Transducer</keyword>
<dbReference type="GO" id="GO:0019957">
    <property type="term" value="F:C-C chemokine binding"/>
    <property type="evidence" value="ECO:0007669"/>
    <property type="project" value="TreeGrafter"/>
</dbReference>
<evidence type="ECO:0000313" key="15">
    <source>
        <dbReference type="EMBL" id="KAF0875130.1"/>
    </source>
</evidence>
<feature type="transmembrane region" description="Helical" evidence="13">
    <location>
        <begin position="187"/>
        <end position="208"/>
    </location>
</feature>
<dbReference type="GO" id="GO:0019722">
    <property type="term" value="P:calcium-mediated signaling"/>
    <property type="evidence" value="ECO:0007669"/>
    <property type="project" value="TreeGrafter"/>
</dbReference>
<feature type="non-terminal residue" evidence="15">
    <location>
        <position position="1"/>
    </location>
</feature>
<keyword evidence="16" id="KW-1185">Reference proteome</keyword>
<dbReference type="EMBL" id="VOAJ01005271">
    <property type="protein sequence ID" value="KAF0875130.1"/>
    <property type="molecule type" value="Genomic_DNA"/>
</dbReference>
<evidence type="ECO:0000259" key="14">
    <source>
        <dbReference type="PROSITE" id="PS50262"/>
    </source>
</evidence>
<feature type="transmembrane region" description="Helical" evidence="13">
    <location>
        <begin position="228"/>
        <end position="249"/>
    </location>
</feature>
<organism evidence="15 16">
    <name type="scientific">Crocuta crocuta</name>
    <name type="common">Spotted hyena</name>
    <dbReference type="NCBI Taxonomy" id="9678"/>
    <lineage>
        <taxon>Eukaryota</taxon>
        <taxon>Metazoa</taxon>
        <taxon>Chordata</taxon>
        <taxon>Craniata</taxon>
        <taxon>Vertebrata</taxon>
        <taxon>Euteleostomi</taxon>
        <taxon>Mammalia</taxon>
        <taxon>Eutheria</taxon>
        <taxon>Laurasiatheria</taxon>
        <taxon>Carnivora</taxon>
        <taxon>Feliformia</taxon>
        <taxon>Hyaenidae</taxon>
        <taxon>Crocuta</taxon>
    </lineage>
</organism>
<dbReference type="GO" id="GO:0007204">
    <property type="term" value="P:positive regulation of cytosolic calcium ion concentration"/>
    <property type="evidence" value="ECO:0007669"/>
    <property type="project" value="TreeGrafter"/>
</dbReference>